<dbReference type="Proteomes" id="UP001251528">
    <property type="component" value="Unassembled WGS sequence"/>
</dbReference>
<accession>A0AAJ0CPC7</accession>
<keyword evidence="2" id="KW-1185">Reference proteome</keyword>
<evidence type="ECO:0000313" key="1">
    <source>
        <dbReference type="EMBL" id="KAK2595192.1"/>
    </source>
</evidence>
<gene>
    <name evidence="1" type="ORF">QQS21_007097</name>
</gene>
<protein>
    <submittedName>
        <fullName evidence="1">Uncharacterized protein</fullName>
    </submittedName>
</protein>
<evidence type="ECO:0000313" key="2">
    <source>
        <dbReference type="Proteomes" id="UP001251528"/>
    </source>
</evidence>
<dbReference type="AlphaFoldDB" id="A0AAJ0CPC7"/>
<comment type="caution">
    <text evidence="1">The sequence shown here is derived from an EMBL/GenBank/DDBJ whole genome shotgun (WGS) entry which is preliminary data.</text>
</comment>
<organism evidence="1 2">
    <name type="scientific">Conoideocrella luteorostrata</name>
    <dbReference type="NCBI Taxonomy" id="1105319"/>
    <lineage>
        <taxon>Eukaryota</taxon>
        <taxon>Fungi</taxon>
        <taxon>Dikarya</taxon>
        <taxon>Ascomycota</taxon>
        <taxon>Pezizomycotina</taxon>
        <taxon>Sordariomycetes</taxon>
        <taxon>Hypocreomycetidae</taxon>
        <taxon>Hypocreales</taxon>
        <taxon>Clavicipitaceae</taxon>
        <taxon>Conoideocrella</taxon>
    </lineage>
</organism>
<name>A0AAJ0CPC7_9HYPO</name>
<sequence length="171" mass="18923">MASPTNPYGAWASDVPRIRNEPASDGAVFPNLPCTGTAGGIELNASVARQANEIAYGQVEEYNAKLAVFRASCVAFEETPKQFPSRSKRKLAQQFSVNFLEFWKRVFESRGVTLDTLSDRSINDAAKPLLLKTDKRKRLDLDLKTAISRISVVGQWANIASRQYTQTADLP</sequence>
<proteinExistence type="predicted"/>
<dbReference type="EMBL" id="JASWJB010000140">
    <property type="protein sequence ID" value="KAK2595192.1"/>
    <property type="molecule type" value="Genomic_DNA"/>
</dbReference>
<reference evidence="1" key="1">
    <citation type="submission" date="2023-06" db="EMBL/GenBank/DDBJ databases">
        <title>Conoideocrella luteorostrata (Hypocreales: Clavicipitaceae), a potential biocontrol fungus for elongate hemlock scale in United States Christmas tree production areas.</title>
        <authorList>
            <person name="Barrett H."/>
            <person name="Lovett B."/>
            <person name="Macias A.M."/>
            <person name="Stajich J.E."/>
            <person name="Kasson M.T."/>
        </authorList>
    </citation>
    <scope>NUCLEOTIDE SEQUENCE</scope>
    <source>
        <strain evidence="1">ARSEF 14590</strain>
    </source>
</reference>